<name>A0ABR7MQH3_9BACT</name>
<accession>A0ABR7MQH3</accession>
<evidence type="ECO:0000313" key="3">
    <source>
        <dbReference type="Proteomes" id="UP000622017"/>
    </source>
</evidence>
<keyword evidence="3" id="KW-1185">Reference proteome</keyword>
<gene>
    <name evidence="2" type="ORF">H8B15_17925</name>
</gene>
<protein>
    <recommendedName>
        <fullName evidence="4">DUF2306 domain-containing protein</fullName>
    </recommendedName>
</protein>
<feature type="transmembrane region" description="Helical" evidence="1">
    <location>
        <begin position="78"/>
        <end position="98"/>
    </location>
</feature>
<dbReference type="EMBL" id="JACSCY010000018">
    <property type="protein sequence ID" value="MBC6612807.1"/>
    <property type="molecule type" value="Genomic_DNA"/>
</dbReference>
<evidence type="ECO:0008006" key="4">
    <source>
        <dbReference type="Google" id="ProtNLM"/>
    </source>
</evidence>
<sequence>MSAALFPKAVSVGVYSFPGFLHLIAAVLALLLGPCVLLLGRWGTRVHKGLGYAYLSSMAVMLLTAFGVYRVYHAFGIFHYAALLTTATLLVGMVPVLIKRPAPSWLTWGTTTACIGR</sequence>
<proteinExistence type="predicted"/>
<dbReference type="RefSeq" id="WP_187321030.1">
    <property type="nucleotide sequence ID" value="NZ_JACSCY010000018.1"/>
</dbReference>
<organism evidence="2 3">
    <name type="scientific">Hymenobacter citatus</name>
    <dbReference type="NCBI Taxonomy" id="2763506"/>
    <lineage>
        <taxon>Bacteria</taxon>
        <taxon>Pseudomonadati</taxon>
        <taxon>Bacteroidota</taxon>
        <taxon>Cytophagia</taxon>
        <taxon>Cytophagales</taxon>
        <taxon>Hymenobacteraceae</taxon>
        <taxon>Hymenobacter</taxon>
    </lineage>
</organism>
<evidence type="ECO:0000256" key="1">
    <source>
        <dbReference type="SAM" id="Phobius"/>
    </source>
</evidence>
<keyword evidence="1" id="KW-1133">Transmembrane helix</keyword>
<comment type="caution">
    <text evidence="2">The sequence shown here is derived from an EMBL/GenBank/DDBJ whole genome shotgun (WGS) entry which is preliminary data.</text>
</comment>
<reference evidence="2 3" key="1">
    <citation type="submission" date="2020-08" db="EMBL/GenBank/DDBJ databases">
        <title>Hymenobacter sp.</title>
        <authorList>
            <person name="Kim M.K."/>
        </authorList>
    </citation>
    <scope>NUCLEOTIDE SEQUENCE [LARGE SCALE GENOMIC DNA]</scope>
    <source>
        <strain evidence="2 3">BT507</strain>
    </source>
</reference>
<dbReference type="Proteomes" id="UP000622017">
    <property type="component" value="Unassembled WGS sequence"/>
</dbReference>
<keyword evidence="1" id="KW-0472">Membrane</keyword>
<evidence type="ECO:0000313" key="2">
    <source>
        <dbReference type="EMBL" id="MBC6612807.1"/>
    </source>
</evidence>
<feature type="transmembrane region" description="Helical" evidence="1">
    <location>
        <begin position="20"/>
        <end position="40"/>
    </location>
</feature>
<feature type="transmembrane region" description="Helical" evidence="1">
    <location>
        <begin position="52"/>
        <end position="72"/>
    </location>
</feature>
<keyword evidence="1" id="KW-0812">Transmembrane</keyword>